<feature type="region of interest" description="Disordered" evidence="2">
    <location>
        <begin position="26"/>
        <end position="45"/>
    </location>
</feature>
<dbReference type="PANTHER" id="PTHR28594">
    <property type="entry name" value="ATR-INTERACTING PROTEIN"/>
    <property type="match status" value="1"/>
</dbReference>
<dbReference type="EMBL" id="CM032181">
    <property type="protein sequence ID" value="KAG7098667.1"/>
    <property type="molecule type" value="Genomic_DNA"/>
</dbReference>
<dbReference type="KEGG" id="more:E1B28_000582"/>
<dbReference type="GO" id="GO:0000077">
    <property type="term" value="P:DNA damage checkpoint signaling"/>
    <property type="evidence" value="ECO:0007669"/>
    <property type="project" value="InterPro"/>
</dbReference>
<evidence type="ECO:0000256" key="1">
    <source>
        <dbReference type="SAM" id="Coils"/>
    </source>
</evidence>
<sequence>MNVDDDYDEYFDDIDEQTLASLAELEQKNASNAPEEPPAKRQKLHHTPDAFELDELPEISVQNNSYYTDIDTLLSERDQRPLITTRNDHTNASTIPWPHLATRNAHPSSQHSVQLNARVGSTGSHHQARRGGLRRPNSRLAIITSALATSRPPITPAPLQTFNTGPDPHTLEQIDALKKNLNELHEENTRIQNFLREAQEARFSKEGEVTILRKNMEKTAQEHANQLAKFRAAKEEADAKQLNMQREMKEELARLKSELTFKQTEAEAHSLRKPPASARKKQTQASQLPPQTPVGNGRVINSVLLDNPAFRTPMRPPPQVNRYAPSPEVSRKSSLLPGFVNAFDQSRQRRTKPVSKASQPVLNDNPFDVTEGSAERDSSPNPVSNSPPIIQHNDDILMDDLPGVNLDASHNIDQEVEDAESDTSEDHELVSGVPAPQFHCNAELTRIVLTHTYVVGKLPTLQLLVESAASTPDFSSAELFSSSITSILEVLSNTSGNFAYEYSISILTRCLLTILNTLRVNHLIPPMISVLNLLTALLRFFPDFHLSLLSYPESESDNRSKISVLLCQIVIELLDTSTTHNFLDTLSVEVFNLLESLVWNVPQNMVVKLSVFCCNRELPSILFHTAQSHSFLSRSTRFLALLFSYPKMYEYCVTNTTDTTEDGTPLDFSRTLNLDRLCSLLIDVHRDDPDAISMKNHILMFFTAFSLAHSDALNLLASSLVFIPSLITHVAYLSRPIWEEEDAEGFEPQFRPASLTIRALSKTLSLLHHIVFNATPSVNLPDKFLRAHPRAFNGINHNFIVAFGRLSYAAAPDWVDVEERRMMTGMIEMATELLELVVDGPEGDGVWLMYHDGPVDEAMDEGEMEREVIGPDTALCQS</sequence>
<feature type="region of interest" description="Disordered" evidence="2">
    <location>
        <begin position="265"/>
        <end position="395"/>
    </location>
</feature>
<accession>A0A9P8AEI0</accession>
<dbReference type="Proteomes" id="UP001049176">
    <property type="component" value="Chromosome 1"/>
</dbReference>
<proteinExistence type="predicted"/>
<evidence type="ECO:0000313" key="4">
    <source>
        <dbReference type="Proteomes" id="UP001049176"/>
    </source>
</evidence>
<feature type="compositionally biased region" description="Low complexity" evidence="2">
    <location>
        <begin position="379"/>
        <end position="388"/>
    </location>
</feature>
<name>A0A9P8AEI0_9AGAR</name>
<comment type="caution">
    <text evidence="3">The sequence shown here is derived from an EMBL/GenBank/DDBJ whole genome shotgun (WGS) entry which is preliminary data.</text>
</comment>
<keyword evidence="4" id="KW-1185">Reference proteome</keyword>
<protein>
    <recommendedName>
        <fullName evidence="5">ATR-interacting protein</fullName>
    </recommendedName>
</protein>
<evidence type="ECO:0000313" key="3">
    <source>
        <dbReference type="EMBL" id="KAG7098667.1"/>
    </source>
</evidence>
<keyword evidence="1" id="KW-0175">Coiled coil</keyword>
<dbReference type="AlphaFoldDB" id="A0A9P8AEI0"/>
<dbReference type="OrthoDB" id="3366922at2759"/>
<dbReference type="GeneID" id="66069658"/>
<dbReference type="PANTHER" id="PTHR28594:SF1">
    <property type="entry name" value="ATR-INTERACTING PROTEIN"/>
    <property type="match status" value="1"/>
</dbReference>
<dbReference type="RefSeq" id="XP_043015137.1">
    <property type="nucleotide sequence ID" value="XM_043146435.1"/>
</dbReference>
<reference evidence="3" key="1">
    <citation type="journal article" date="2021" name="Genome Biol. Evol.">
        <title>The assembled and annotated genome of the fairy-ring fungus Marasmius oreades.</title>
        <authorList>
            <person name="Hiltunen M."/>
            <person name="Ament-Velasquez S.L."/>
            <person name="Johannesson H."/>
        </authorList>
    </citation>
    <scope>NUCLEOTIDE SEQUENCE</scope>
    <source>
        <strain evidence="3">03SP1</strain>
    </source>
</reference>
<organism evidence="3 4">
    <name type="scientific">Marasmius oreades</name>
    <name type="common">fairy-ring Marasmius</name>
    <dbReference type="NCBI Taxonomy" id="181124"/>
    <lineage>
        <taxon>Eukaryota</taxon>
        <taxon>Fungi</taxon>
        <taxon>Dikarya</taxon>
        <taxon>Basidiomycota</taxon>
        <taxon>Agaricomycotina</taxon>
        <taxon>Agaricomycetes</taxon>
        <taxon>Agaricomycetidae</taxon>
        <taxon>Agaricales</taxon>
        <taxon>Marasmiineae</taxon>
        <taxon>Marasmiaceae</taxon>
        <taxon>Marasmius</taxon>
    </lineage>
</organism>
<evidence type="ECO:0008006" key="5">
    <source>
        <dbReference type="Google" id="ProtNLM"/>
    </source>
</evidence>
<evidence type="ECO:0000256" key="2">
    <source>
        <dbReference type="SAM" id="MobiDB-lite"/>
    </source>
</evidence>
<feature type="coiled-coil region" evidence="1">
    <location>
        <begin position="174"/>
        <end position="265"/>
    </location>
</feature>
<dbReference type="InterPro" id="IPR033349">
    <property type="entry name" value="ATRIP"/>
</dbReference>
<gene>
    <name evidence="3" type="ORF">E1B28_000582</name>
</gene>